<dbReference type="Gene3D" id="3.40.50.2000">
    <property type="entry name" value="Glycogen Phosphorylase B"/>
    <property type="match status" value="1"/>
</dbReference>
<comment type="caution">
    <text evidence="1">The sequence shown here is derived from an EMBL/GenBank/DDBJ whole genome shotgun (WGS) entry which is preliminary data.</text>
</comment>
<keyword evidence="2" id="KW-1185">Reference proteome</keyword>
<sequence length="400" mass="44514">MLSMSRWDSPISSASWSLAQEFAKQQPVYYVDYPYTFRDFQREKGQPELAHRQAALSRGEQVLREVGDAALGGRLKALTPPLMWPVNWLPPGPLYRFAQRRNDRVLANSIQAALASEGHKSFILWNSFNPIYLSTFKEFLQPALSVYHSRDAIGAINAYTRKHGVAAELAAIRGDYAISLASSGALAQDLSARAGREVHVFANGGNTELFAKAWREDLPCPSALAGLPRPIIGYTGNVCQRQDYALLEKIARRFPKASLVFVGPREDHLHTSIRLADYPNVHFVGPRQLAELPAYLKQMDCALIPFEKTALTAGIYPLKINEYLAAGRAVVSTNFSVDIAGFADAIYLAEDHEAFLEALPKAIADQSPEAIQARYARASQNSWTARVAHFWSLIDTLFYR</sequence>
<dbReference type="PANTHER" id="PTHR12526:SF630">
    <property type="entry name" value="GLYCOSYLTRANSFERASE"/>
    <property type="match status" value="1"/>
</dbReference>
<gene>
    <name evidence="1" type="ORF">A3SI_12254</name>
</gene>
<evidence type="ECO:0000313" key="2">
    <source>
        <dbReference type="Proteomes" id="UP000005551"/>
    </source>
</evidence>
<dbReference type="STRING" id="1189621.A3SI_12254"/>
<name>I5C1W4_9BACT</name>
<proteinExistence type="predicted"/>
<dbReference type="Pfam" id="PF13692">
    <property type="entry name" value="Glyco_trans_1_4"/>
    <property type="match status" value="1"/>
</dbReference>
<protein>
    <submittedName>
        <fullName evidence="1">Group 1 glycosyl transferase</fullName>
    </submittedName>
</protein>
<accession>I5C1W4</accession>
<dbReference type="EMBL" id="AJYA01000026">
    <property type="protein sequence ID" value="EIM75816.1"/>
    <property type="molecule type" value="Genomic_DNA"/>
</dbReference>
<dbReference type="GO" id="GO:0016740">
    <property type="term" value="F:transferase activity"/>
    <property type="evidence" value="ECO:0007669"/>
    <property type="project" value="UniProtKB-KW"/>
</dbReference>
<dbReference type="PANTHER" id="PTHR12526">
    <property type="entry name" value="GLYCOSYLTRANSFERASE"/>
    <property type="match status" value="1"/>
</dbReference>
<dbReference type="AlphaFoldDB" id="I5C1W4"/>
<organism evidence="1 2">
    <name type="scientific">Nitritalea halalkaliphila LW7</name>
    <dbReference type="NCBI Taxonomy" id="1189621"/>
    <lineage>
        <taxon>Bacteria</taxon>
        <taxon>Pseudomonadati</taxon>
        <taxon>Bacteroidota</taxon>
        <taxon>Cytophagia</taxon>
        <taxon>Cytophagales</taxon>
        <taxon>Cyclobacteriaceae</taxon>
        <taxon>Nitritalea</taxon>
    </lineage>
</organism>
<evidence type="ECO:0000313" key="1">
    <source>
        <dbReference type="EMBL" id="EIM75816.1"/>
    </source>
</evidence>
<keyword evidence="1" id="KW-0808">Transferase</keyword>
<reference evidence="1 2" key="1">
    <citation type="submission" date="2012-05" db="EMBL/GenBank/DDBJ databases">
        <title>Genome sequence of Nitritalea halalkaliphila LW7.</title>
        <authorList>
            <person name="Jangir P.K."/>
            <person name="Singh A."/>
            <person name="Shivaji S."/>
            <person name="Sharma R."/>
        </authorList>
    </citation>
    <scope>NUCLEOTIDE SEQUENCE [LARGE SCALE GENOMIC DNA]</scope>
    <source>
        <strain evidence="1 2">LW7</strain>
    </source>
</reference>
<dbReference type="Proteomes" id="UP000005551">
    <property type="component" value="Unassembled WGS sequence"/>
</dbReference>
<dbReference type="SUPFAM" id="SSF53756">
    <property type="entry name" value="UDP-Glycosyltransferase/glycogen phosphorylase"/>
    <property type="match status" value="1"/>
</dbReference>